<dbReference type="InterPro" id="IPR002586">
    <property type="entry name" value="CobQ/CobB/MinD/ParA_Nub-bd_dom"/>
</dbReference>
<comment type="caution">
    <text evidence="2">The sequence shown here is derived from an EMBL/GenBank/DDBJ whole genome shotgun (WGS) entry which is preliminary data.</text>
</comment>
<dbReference type="Pfam" id="PF01656">
    <property type="entry name" value="CbiA"/>
    <property type="match status" value="1"/>
</dbReference>
<dbReference type="EMBL" id="JACCHT010000002">
    <property type="protein sequence ID" value="NYT27849.1"/>
    <property type="molecule type" value="Genomic_DNA"/>
</dbReference>
<dbReference type="InterPro" id="IPR048089">
    <property type="entry name" value="McdA"/>
</dbReference>
<dbReference type="PANTHER" id="PTHR13696:SF96">
    <property type="entry name" value="COBQ_COBB_MIND_PARA NUCLEOTIDE BINDING DOMAIN-CONTAINING PROTEIN"/>
    <property type="match status" value="1"/>
</dbReference>
<accession>A0A853F5L5</accession>
<dbReference type="PANTHER" id="PTHR13696">
    <property type="entry name" value="P-LOOP CONTAINING NUCLEOSIDE TRIPHOSPHATE HYDROLASE"/>
    <property type="match status" value="1"/>
</dbReference>
<dbReference type="InterPro" id="IPR050678">
    <property type="entry name" value="DNA_Partitioning_ATPase"/>
</dbReference>
<dbReference type="PIRSF" id="PIRSF009320">
    <property type="entry name" value="Nuc_binding_HP_1000"/>
    <property type="match status" value="1"/>
</dbReference>
<name>A0A853F5L5_9GAMM</name>
<dbReference type="Proteomes" id="UP000568751">
    <property type="component" value="Unassembled WGS sequence"/>
</dbReference>
<gene>
    <name evidence="2" type="ORF">H0A76_08115</name>
</gene>
<dbReference type="NCBIfam" id="NF041546">
    <property type="entry name" value="ParA_partition"/>
    <property type="match status" value="1"/>
</dbReference>
<dbReference type="CDD" id="cd02042">
    <property type="entry name" value="ParAB_family"/>
    <property type="match status" value="1"/>
</dbReference>
<dbReference type="InterPro" id="IPR027417">
    <property type="entry name" value="P-loop_NTPase"/>
</dbReference>
<feature type="domain" description="CobQ/CobB/MinD/ParA nucleotide binding" evidence="1">
    <location>
        <begin position="4"/>
        <end position="184"/>
    </location>
</feature>
<organism evidence="2 3">
    <name type="scientific">Candidatus Thiodubiliella endoseptemdiera</name>
    <dbReference type="NCBI Taxonomy" id="2738886"/>
    <lineage>
        <taxon>Bacteria</taxon>
        <taxon>Pseudomonadati</taxon>
        <taxon>Pseudomonadota</taxon>
        <taxon>Gammaproteobacteria</taxon>
        <taxon>Candidatus Pseudothioglobaceae</taxon>
        <taxon>Candidatus Thiodubiliella</taxon>
    </lineage>
</organism>
<proteinExistence type="predicted"/>
<sequence>MKTIAILNQKGGSGKTTLTINLTYALQQDGYKVLIVDSDPQGSARDWNNETEGAIIPVIGLDRASLATDIKAVTNGYDFVIIDGAPQLSTHMAAAVKSADIILIPVKPSSLDLWASSDLVEIIKQRQEIGANLQAAFVVSQAIKNTNLADEVVKVLAEYELPAFNSQIINRVAYASSISDGKTVFHTGDKNAQKEINNIKQELLQWV</sequence>
<dbReference type="AlphaFoldDB" id="A0A853F5L5"/>
<evidence type="ECO:0000313" key="3">
    <source>
        <dbReference type="Proteomes" id="UP000568751"/>
    </source>
</evidence>
<reference evidence="2 3" key="1">
    <citation type="submission" date="2020-05" db="EMBL/GenBank/DDBJ databases">
        <title>Horizontal transmission and recombination maintain forever young bacterial symbiont genomes.</title>
        <authorList>
            <person name="Russell S.L."/>
            <person name="Pepper-Tunick E."/>
            <person name="Svedberg J."/>
            <person name="Byrne A."/>
            <person name="Ruelas Castillo J."/>
            <person name="Vollmers C."/>
            <person name="Beinart R.A."/>
            <person name="Corbett-Detig R."/>
        </authorList>
    </citation>
    <scope>NUCLEOTIDE SEQUENCE [LARGE SCALE GENOMIC DNA]</scope>
    <source>
        <strain evidence="2">455</strain>
    </source>
</reference>
<dbReference type="Gene3D" id="3.40.50.300">
    <property type="entry name" value="P-loop containing nucleotide triphosphate hydrolases"/>
    <property type="match status" value="1"/>
</dbReference>
<evidence type="ECO:0000259" key="1">
    <source>
        <dbReference type="Pfam" id="PF01656"/>
    </source>
</evidence>
<dbReference type="SUPFAM" id="SSF52540">
    <property type="entry name" value="P-loop containing nucleoside triphosphate hydrolases"/>
    <property type="match status" value="1"/>
</dbReference>
<evidence type="ECO:0000313" key="2">
    <source>
        <dbReference type="EMBL" id="NYT27849.1"/>
    </source>
</evidence>
<protein>
    <submittedName>
        <fullName evidence="2">AAA family ATPase</fullName>
    </submittedName>
</protein>